<gene>
    <name evidence="1" type="ORF">An07g04695</name>
</gene>
<dbReference type="GeneID" id="84591383"/>
<dbReference type="VEuPathDB" id="FungiDB:An07g04695"/>
<reference evidence="1" key="1">
    <citation type="submission" date="2025-02" db="EMBL/GenBank/DDBJ databases">
        <authorList>
            <consortium name="NCBI Genome Project"/>
        </authorList>
    </citation>
    <scope>NUCLEOTIDE SEQUENCE</scope>
</reference>
<dbReference type="KEGG" id="ang:An07g04695"/>
<dbReference type="RefSeq" id="XP_059600908.1">
    <property type="nucleotide sequence ID" value="XM_059748426.1"/>
</dbReference>
<dbReference type="AlphaFoldDB" id="A0AAJ8BNS8"/>
<organism evidence="1">
    <name type="scientific">Aspergillus niger</name>
    <dbReference type="NCBI Taxonomy" id="5061"/>
    <lineage>
        <taxon>Eukaryota</taxon>
        <taxon>Fungi</taxon>
        <taxon>Dikarya</taxon>
        <taxon>Ascomycota</taxon>
        <taxon>Pezizomycotina</taxon>
        <taxon>Eurotiomycetes</taxon>
        <taxon>Eurotiomycetidae</taxon>
        <taxon>Eurotiales</taxon>
        <taxon>Aspergillaceae</taxon>
        <taxon>Aspergillus</taxon>
        <taxon>Aspergillus subgen. Circumdati</taxon>
    </lineage>
</organism>
<evidence type="ECO:0000313" key="1">
    <source>
        <dbReference type="RefSeq" id="XP_059600908.1"/>
    </source>
</evidence>
<sequence>MVLISIMWESRRVIGFGLDNVSSYL</sequence>
<accession>A0AAJ8BNS8</accession>
<reference evidence="1" key="2">
    <citation type="submission" date="2025-08" db="UniProtKB">
        <authorList>
            <consortium name="RefSeq"/>
        </authorList>
    </citation>
    <scope>IDENTIFICATION</scope>
</reference>
<proteinExistence type="predicted"/>
<name>A0AAJ8BNS8_ASPNG</name>
<protein>
    <submittedName>
        <fullName evidence="1">Uncharacterized protein</fullName>
    </submittedName>
</protein>